<dbReference type="InterPro" id="IPR009056">
    <property type="entry name" value="Cyt_c-like_dom"/>
</dbReference>
<feature type="domain" description="Cytochrome c" evidence="6">
    <location>
        <begin position="984"/>
        <end position="1126"/>
    </location>
</feature>
<dbReference type="Proteomes" id="UP000324233">
    <property type="component" value="Chromosome"/>
</dbReference>
<evidence type="ECO:0000256" key="5">
    <source>
        <dbReference type="SAM" id="SignalP"/>
    </source>
</evidence>
<dbReference type="NCBIfam" id="TIGR02603">
    <property type="entry name" value="CxxCH_TIGR02603"/>
    <property type="match status" value="1"/>
</dbReference>
<keyword evidence="8" id="KW-1185">Reference proteome</keyword>
<dbReference type="RefSeq" id="WP_168222241.1">
    <property type="nucleotide sequence ID" value="NZ_CP042997.1"/>
</dbReference>
<dbReference type="InterPro" id="IPR011042">
    <property type="entry name" value="6-blade_b-propeller_TolB-like"/>
</dbReference>
<dbReference type="SUPFAM" id="SSF46626">
    <property type="entry name" value="Cytochrome c"/>
    <property type="match status" value="1"/>
</dbReference>
<gene>
    <name evidence="7" type="ORF">OJF2_73190</name>
</gene>
<evidence type="ECO:0000313" key="8">
    <source>
        <dbReference type="Proteomes" id="UP000324233"/>
    </source>
</evidence>
<dbReference type="InterPro" id="IPR036909">
    <property type="entry name" value="Cyt_c-like_dom_sf"/>
</dbReference>
<dbReference type="InterPro" id="IPR013427">
    <property type="entry name" value="Haem-bd_dom_put"/>
</dbReference>
<dbReference type="KEGG" id="agv:OJF2_73190"/>
<dbReference type="InterPro" id="IPR016024">
    <property type="entry name" value="ARM-type_fold"/>
</dbReference>
<evidence type="ECO:0000256" key="4">
    <source>
        <dbReference type="PROSITE-ProRule" id="PRU00433"/>
    </source>
</evidence>
<feature type="chain" id="PRO_5022684340" evidence="5">
    <location>
        <begin position="39"/>
        <end position="1128"/>
    </location>
</feature>
<dbReference type="Gene3D" id="1.25.10.10">
    <property type="entry name" value="Leucine-rich Repeat Variant"/>
    <property type="match status" value="2"/>
</dbReference>
<dbReference type="PROSITE" id="PS51007">
    <property type="entry name" value="CYTC"/>
    <property type="match status" value="1"/>
</dbReference>
<keyword evidence="2 4" id="KW-0479">Metal-binding</keyword>
<dbReference type="GO" id="GO:0020037">
    <property type="term" value="F:heme binding"/>
    <property type="evidence" value="ECO:0007669"/>
    <property type="project" value="InterPro"/>
</dbReference>
<organism evidence="7 8">
    <name type="scientific">Aquisphaera giovannonii</name>
    <dbReference type="NCBI Taxonomy" id="406548"/>
    <lineage>
        <taxon>Bacteria</taxon>
        <taxon>Pseudomonadati</taxon>
        <taxon>Planctomycetota</taxon>
        <taxon>Planctomycetia</taxon>
        <taxon>Isosphaerales</taxon>
        <taxon>Isosphaeraceae</taxon>
        <taxon>Aquisphaera</taxon>
    </lineage>
</organism>
<evidence type="ECO:0000256" key="1">
    <source>
        <dbReference type="ARBA" id="ARBA00022617"/>
    </source>
</evidence>
<accession>A0A5B9WE20</accession>
<sequence precursor="true">MNRPSSRTLSAARVGTRILARFALCLCLIPPATLPARAGDGPTDQGKPYNPVIAAASDEGEKAIQGFRVPEGLKVDLFAAEPLLANPVAFCFDEKGVAYVAETFRHSAGVTDTRGHMNWLDADLACRTVADRVAMFRKYLGKDFEGYKVEQERVRRVVDTNGDGKADAASVFADGFGDPAAGIGAGVLARGPDVWYTCIPWLWRLRDPGGTGKATERILLHEGYGVHVGFLGHDLHGLRLGPDGRLYFSIGDRGINVKTREGRDLVVLDTGSVLRCEPDGSHLEVFATGLRNPQELAFDEHGNLFTCDNNSDSGDRARWVHVVEGGDSGWRIGFQFMERGYSRGPWNEEKMWQPGPAAEIGYIVPPLLNISDGPSGLTYNPGVTALPDKYKGHFFLADFRGGAGESGIRSLALRPKGASFEVVDPGQFVWRSLTTDVDFGPDGGLYFSDWVEGWDKPNKGRIYRVVDPSRKASPAVTQVKGLLAAGMARRSVAYLVALLAHEDMRIRQEAQLELAARGERPALAAVARGKGGSTLARIHAAWGLGQIARRSPAGIREEIEPLLADSDAEVRAQAARVLGEVGDAAAGKALIPRLADESPRVRSFAAIAIGRLGTPGAGPALIEMLRENDDGDPYLRHAGVMGLAGLKDRSALDAARKDGSRAVRRAAVVAMRRHEDPAVADFLDDADPTIVLEAARAINDVPIGPAMPRLATLPVTSQSPLPLLRRVANAAFRLGGPERARLLAAMAGRADLPEKIRLEALAMLGQWAKPSGRDRVVGLWRPIPERPASEASDALLTGLAPLLSGGSGHVRAQAMRAVADLGIKDAAPRLVSLARDAKAADETRAEAMKALESLDAPGQAEIARGLVTAGGPRARVEAVRILSRADPAAAKTAAGAILADGSTLERQGVLAILGEGHDPAGEEILLAWLDRLDAGKVPAELQLDVLEAAGKRKTPKLAEKLKAYEAKKPKEDPLSPYREALVGGDASRGREIFLSKAETTCLRCHKVALEGGHPFGGEVGPDLSNVGGRQPRDYILESIVVPDRKIAEGFESVVLALSDGKIVTGVLRGEDAKSIRVITAEGQAVIVAKDDVEDRKRGPSPMPADVVTKLTKQELRDLVEFLSGLKAK</sequence>
<name>A0A5B9WE20_9BACT</name>
<dbReference type="PANTHER" id="PTHR33546">
    <property type="entry name" value="LARGE, MULTIFUNCTIONAL SECRETED PROTEIN-RELATED"/>
    <property type="match status" value="1"/>
</dbReference>
<dbReference type="Gene3D" id="2.120.10.30">
    <property type="entry name" value="TolB, C-terminal domain"/>
    <property type="match status" value="1"/>
</dbReference>
<evidence type="ECO:0000259" key="6">
    <source>
        <dbReference type="PROSITE" id="PS51007"/>
    </source>
</evidence>
<dbReference type="AlphaFoldDB" id="A0A5B9WE20"/>
<reference evidence="7 8" key="1">
    <citation type="submission" date="2019-08" db="EMBL/GenBank/DDBJ databases">
        <title>Deep-cultivation of Planctomycetes and their phenomic and genomic characterization uncovers novel biology.</title>
        <authorList>
            <person name="Wiegand S."/>
            <person name="Jogler M."/>
            <person name="Boedeker C."/>
            <person name="Pinto D."/>
            <person name="Vollmers J."/>
            <person name="Rivas-Marin E."/>
            <person name="Kohn T."/>
            <person name="Peeters S.H."/>
            <person name="Heuer A."/>
            <person name="Rast P."/>
            <person name="Oberbeckmann S."/>
            <person name="Bunk B."/>
            <person name="Jeske O."/>
            <person name="Meyerdierks A."/>
            <person name="Storesund J.E."/>
            <person name="Kallscheuer N."/>
            <person name="Luecker S."/>
            <person name="Lage O.M."/>
            <person name="Pohl T."/>
            <person name="Merkel B.J."/>
            <person name="Hornburger P."/>
            <person name="Mueller R.-W."/>
            <person name="Bruemmer F."/>
            <person name="Labrenz M."/>
            <person name="Spormann A.M."/>
            <person name="Op den Camp H."/>
            <person name="Overmann J."/>
            <person name="Amann R."/>
            <person name="Jetten M.S.M."/>
            <person name="Mascher T."/>
            <person name="Medema M.H."/>
            <person name="Devos D.P."/>
            <person name="Kaster A.-K."/>
            <person name="Ovreas L."/>
            <person name="Rohde M."/>
            <person name="Galperin M.Y."/>
            <person name="Jogler C."/>
        </authorList>
    </citation>
    <scope>NUCLEOTIDE SEQUENCE [LARGE SCALE GENOMIC DNA]</scope>
    <source>
        <strain evidence="7 8">OJF2</strain>
    </source>
</reference>
<dbReference type="SUPFAM" id="SSF48371">
    <property type="entry name" value="ARM repeat"/>
    <property type="match status" value="2"/>
</dbReference>
<keyword evidence="1 4" id="KW-0349">Heme</keyword>
<keyword evidence="3 4" id="KW-0408">Iron</keyword>
<dbReference type="Pfam" id="PF13646">
    <property type="entry name" value="HEAT_2"/>
    <property type="match status" value="1"/>
</dbReference>
<dbReference type="PANTHER" id="PTHR33546:SF1">
    <property type="entry name" value="LARGE, MULTIFUNCTIONAL SECRETED PROTEIN"/>
    <property type="match status" value="1"/>
</dbReference>
<dbReference type="EMBL" id="CP042997">
    <property type="protein sequence ID" value="QEH38713.1"/>
    <property type="molecule type" value="Genomic_DNA"/>
</dbReference>
<protein>
    <submittedName>
        <fullName evidence="7">HEAT repeat protein</fullName>
    </submittedName>
</protein>
<dbReference type="InterPro" id="IPR011989">
    <property type="entry name" value="ARM-like"/>
</dbReference>
<dbReference type="Gene3D" id="1.10.760.10">
    <property type="entry name" value="Cytochrome c-like domain"/>
    <property type="match status" value="1"/>
</dbReference>
<evidence type="ECO:0000313" key="7">
    <source>
        <dbReference type="EMBL" id="QEH38713.1"/>
    </source>
</evidence>
<dbReference type="InterPro" id="IPR011041">
    <property type="entry name" value="Quinoprot_gluc/sorb_DH_b-prop"/>
</dbReference>
<dbReference type="GO" id="GO:0009055">
    <property type="term" value="F:electron transfer activity"/>
    <property type="evidence" value="ECO:0007669"/>
    <property type="project" value="InterPro"/>
</dbReference>
<evidence type="ECO:0000256" key="2">
    <source>
        <dbReference type="ARBA" id="ARBA00022723"/>
    </source>
</evidence>
<dbReference type="GO" id="GO:0046872">
    <property type="term" value="F:metal ion binding"/>
    <property type="evidence" value="ECO:0007669"/>
    <property type="project" value="UniProtKB-KW"/>
</dbReference>
<proteinExistence type="predicted"/>
<dbReference type="SUPFAM" id="SSF50952">
    <property type="entry name" value="Soluble quinoprotein glucose dehydrogenase"/>
    <property type="match status" value="1"/>
</dbReference>
<dbReference type="InterPro" id="IPR004155">
    <property type="entry name" value="PBS_lyase_HEAT"/>
</dbReference>
<dbReference type="SMART" id="SM00567">
    <property type="entry name" value="EZ_HEAT"/>
    <property type="match status" value="4"/>
</dbReference>
<feature type="signal peptide" evidence="5">
    <location>
        <begin position="1"/>
        <end position="38"/>
    </location>
</feature>
<dbReference type="Pfam" id="PF23500">
    <property type="entry name" value="DUF7133"/>
    <property type="match status" value="1"/>
</dbReference>
<evidence type="ECO:0000256" key="3">
    <source>
        <dbReference type="ARBA" id="ARBA00023004"/>
    </source>
</evidence>
<keyword evidence="5" id="KW-0732">Signal</keyword>
<dbReference type="InterPro" id="IPR055557">
    <property type="entry name" value="DUF7133"/>
</dbReference>